<dbReference type="EMBL" id="QKOE01000017">
    <property type="protein sequence ID" value="PZA15096.1"/>
    <property type="molecule type" value="Genomic_DNA"/>
</dbReference>
<reference evidence="2 3" key="1">
    <citation type="submission" date="2018-06" db="EMBL/GenBank/DDBJ databases">
        <title>Azoarcus communis strain SWub3 genome.</title>
        <authorList>
            <person name="Zorraquino Salvo V."/>
            <person name="Toubiana D."/>
            <person name="Blumwald E."/>
        </authorList>
    </citation>
    <scope>NUCLEOTIDE SEQUENCE [LARGE SCALE GENOMIC DNA]</scope>
    <source>
        <strain evidence="2 3">SWub3</strain>
    </source>
</reference>
<accession>A0A323UV21</accession>
<organism evidence="2 3">
    <name type="scientific">Parazoarcus communis SWub3 = DSM 12120</name>
    <dbReference type="NCBI Taxonomy" id="1121029"/>
    <lineage>
        <taxon>Bacteria</taxon>
        <taxon>Pseudomonadati</taxon>
        <taxon>Pseudomonadota</taxon>
        <taxon>Betaproteobacteria</taxon>
        <taxon>Rhodocyclales</taxon>
        <taxon>Zoogloeaceae</taxon>
        <taxon>Parazoarcus</taxon>
    </lineage>
</organism>
<dbReference type="AlphaFoldDB" id="A0A323UV21"/>
<keyword evidence="1" id="KW-0732">Signal</keyword>
<feature type="chain" id="PRO_5016322540" evidence="1">
    <location>
        <begin position="22"/>
        <end position="153"/>
    </location>
</feature>
<dbReference type="RefSeq" id="WP_110527869.1">
    <property type="nucleotide sequence ID" value="NZ_QKOE01000017.1"/>
</dbReference>
<keyword evidence="3" id="KW-1185">Reference proteome</keyword>
<protein>
    <submittedName>
        <fullName evidence="2">Uncharacterized protein</fullName>
    </submittedName>
</protein>
<gene>
    <name evidence="2" type="ORF">DNK49_18185</name>
</gene>
<proteinExistence type="predicted"/>
<feature type="signal peptide" evidence="1">
    <location>
        <begin position="1"/>
        <end position="21"/>
    </location>
</feature>
<comment type="caution">
    <text evidence="2">The sequence shown here is derived from an EMBL/GenBank/DDBJ whole genome shotgun (WGS) entry which is preliminary data.</text>
</comment>
<dbReference type="OrthoDB" id="9182854at2"/>
<name>A0A323UV21_9RHOO</name>
<dbReference type="Proteomes" id="UP000248259">
    <property type="component" value="Unassembled WGS sequence"/>
</dbReference>
<evidence type="ECO:0000313" key="3">
    <source>
        <dbReference type="Proteomes" id="UP000248259"/>
    </source>
</evidence>
<evidence type="ECO:0000313" key="2">
    <source>
        <dbReference type="EMBL" id="PZA15096.1"/>
    </source>
</evidence>
<evidence type="ECO:0000256" key="1">
    <source>
        <dbReference type="SAM" id="SignalP"/>
    </source>
</evidence>
<sequence>MPLLSPLFFRAPAILTIAAMAIACGNPHYGETVELAWPEMQSLYRVDAARGQVEAFSLRSGITPLGQVKLPPTLCPESVALDVASNRLLLWSRQGGVAIDARSLKTVSSWTADDAAPPRLTGSGIYAMPLPDQTGCRSRVRVLHAQGEAVMQN</sequence>